<dbReference type="SUPFAM" id="SSF50249">
    <property type="entry name" value="Nucleic acid-binding proteins"/>
    <property type="match status" value="2"/>
</dbReference>
<dbReference type="AlphaFoldDB" id="A0A1R1PBS4"/>
<keyword evidence="9 18" id="KW-0269">Exonuclease</keyword>
<keyword evidence="5" id="KW-0698">rRNA processing</keyword>
<evidence type="ECO:0000256" key="15">
    <source>
        <dbReference type="SAM" id="MobiDB-lite"/>
    </source>
</evidence>
<feature type="compositionally biased region" description="Acidic residues" evidence="15">
    <location>
        <begin position="267"/>
        <end position="278"/>
    </location>
</feature>
<dbReference type="GO" id="GO:0000175">
    <property type="term" value="F:3'-5'-RNA exonuclease activity"/>
    <property type="evidence" value="ECO:0007669"/>
    <property type="project" value="UniProtKB-ARBA"/>
</dbReference>
<evidence type="ECO:0000313" key="19">
    <source>
        <dbReference type="Proteomes" id="UP000188320"/>
    </source>
</evidence>
<dbReference type="GO" id="GO:0000176">
    <property type="term" value="C:nuclear exosome (RNase complex)"/>
    <property type="evidence" value="ECO:0007669"/>
    <property type="project" value="UniProtKB-ARBA"/>
</dbReference>
<keyword evidence="8" id="KW-0271">Exosome</keyword>
<dbReference type="InterPro" id="IPR012340">
    <property type="entry name" value="NA-bd_OB-fold"/>
</dbReference>
<evidence type="ECO:0000256" key="1">
    <source>
        <dbReference type="ARBA" id="ARBA00001946"/>
    </source>
</evidence>
<dbReference type="InterPro" id="IPR041505">
    <property type="entry name" value="Dis3_CSD2"/>
</dbReference>
<comment type="subcellular location">
    <subcellularLocation>
        <location evidence="2">Nucleus</location>
    </subcellularLocation>
</comment>
<keyword evidence="16" id="KW-0472">Membrane</keyword>
<feature type="transmembrane region" description="Helical" evidence="16">
    <location>
        <begin position="1150"/>
        <end position="1168"/>
    </location>
</feature>
<dbReference type="GO" id="GO:0000956">
    <property type="term" value="P:nuclear-transcribed mRNA catabolic process"/>
    <property type="evidence" value="ECO:0007669"/>
    <property type="project" value="UniProtKB-ARBA"/>
</dbReference>
<evidence type="ECO:0000256" key="16">
    <source>
        <dbReference type="SAM" id="Phobius"/>
    </source>
</evidence>
<evidence type="ECO:0000256" key="7">
    <source>
        <dbReference type="ARBA" id="ARBA00022801"/>
    </source>
</evidence>
<evidence type="ECO:0000256" key="12">
    <source>
        <dbReference type="ARBA" id="ARBA00023242"/>
    </source>
</evidence>
<dbReference type="Pfam" id="PF17849">
    <property type="entry name" value="OB_Dis3"/>
    <property type="match status" value="1"/>
</dbReference>
<dbReference type="Gene3D" id="2.40.50.690">
    <property type="match status" value="1"/>
</dbReference>
<evidence type="ECO:0000259" key="17">
    <source>
        <dbReference type="SMART" id="SM00955"/>
    </source>
</evidence>
<feature type="region of interest" description="Disordered" evidence="15">
    <location>
        <begin position="982"/>
        <end position="1004"/>
    </location>
</feature>
<dbReference type="Proteomes" id="UP000188320">
    <property type="component" value="Unassembled WGS sequence"/>
</dbReference>
<evidence type="ECO:0000313" key="18">
    <source>
        <dbReference type="EMBL" id="OMH78391.1"/>
    </source>
</evidence>
<dbReference type="OrthoDB" id="372421at2759"/>
<feature type="domain" description="RNB" evidence="17">
    <location>
        <begin position="449"/>
        <end position="819"/>
    </location>
</feature>
<keyword evidence="16" id="KW-0812">Transmembrane</keyword>
<dbReference type="PROSITE" id="PS01175">
    <property type="entry name" value="RIBONUCLEASE_II"/>
    <property type="match status" value="1"/>
</dbReference>
<evidence type="ECO:0000256" key="10">
    <source>
        <dbReference type="ARBA" id="ARBA00022842"/>
    </source>
</evidence>
<evidence type="ECO:0000256" key="9">
    <source>
        <dbReference type="ARBA" id="ARBA00022839"/>
    </source>
</evidence>
<dbReference type="GO" id="GO:0003723">
    <property type="term" value="F:RNA binding"/>
    <property type="evidence" value="ECO:0007669"/>
    <property type="project" value="UniProtKB-KW"/>
</dbReference>
<protein>
    <recommendedName>
        <fullName evidence="4">DIS3-like exonuclease 1</fullName>
    </recommendedName>
    <alternativeName>
        <fullName evidence="13">Ribosomal RNA-processing protein 44</fullName>
    </alternativeName>
</protein>
<feature type="region of interest" description="Disordered" evidence="15">
    <location>
        <begin position="256"/>
        <end position="278"/>
    </location>
</feature>
<proteinExistence type="inferred from homology"/>
<dbReference type="Gene3D" id="3.40.50.1010">
    <property type="entry name" value="5'-nuclease"/>
    <property type="match status" value="1"/>
</dbReference>
<dbReference type="Pfam" id="PF00773">
    <property type="entry name" value="RNB"/>
    <property type="match status" value="1"/>
</dbReference>
<keyword evidence="16" id="KW-1133">Transmembrane helix</keyword>
<keyword evidence="19" id="KW-1185">Reference proteome</keyword>
<dbReference type="GO" id="GO:0006364">
    <property type="term" value="P:rRNA processing"/>
    <property type="evidence" value="ECO:0007669"/>
    <property type="project" value="UniProtKB-KW"/>
</dbReference>
<dbReference type="FunFam" id="2.40.50.700:FF:000001">
    <property type="entry name" value="Exosome complex exonuclease exoribonuclease (Rrp44)"/>
    <property type="match status" value="1"/>
</dbReference>
<dbReference type="InterPro" id="IPR022966">
    <property type="entry name" value="RNase_II/R_CS"/>
</dbReference>
<dbReference type="SMART" id="SM00955">
    <property type="entry name" value="RNB"/>
    <property type="match status" value="1"/>
</dbReference>
<dbReference type="Gene3D" id="2.40.50.700">
    <property type="match status" value="1"/>
</dbReference>
<evidence type="ECO:0000256" key="4">
    <source>
        <dbReference type="ARBA" id="ARBA00016366"/>
    </source>
</evidence>
<keyword evidence="11" id="KW-0694">RNA-binding</keyword>
<evidence type="ECO:0000256" key="3">
    <source>
        <dbReference type="ARBA" id="ARBA00005785"/>
    </source>
</evidence>
<comment type="cofactor">
    <cofactor evidence="1">
        <name>Mg(2+)</name>
        <dbReference type="ChEBI" id="CHEBI:18420"/>
    </cofactor>
</comment>
<evidence type="ECO:0000256" key="11">
    <source>
        <dbReference type="ARBA" id="ARBA00022884"/>
    </source>
</evidence>
<dbReference type="InterPro" id="IPR001900">
    <property type="entry name" value="RNase_II/R"/>
</dbReference>
<dbReference type="EMBL" id="LSSK01001943">
    <property type="protein sequence ID" value="OMH78391.1"/>
    <property type="molecule type" value="Genomic_DNA"/>
</dbReference>
<evidence type="ECO:0000256" key="6">
    <source>
        <dbReference type="ARBA" id="ARBA00022722"/>
    </source>
</evidence>
<reference evidence="19" key="1">
    <citation type="submission" date="2017-01" db="EMBL/GenBank/DDBJ databases">
        <authorList>
            <person name="Wang Y."/>
            <person name="White M."/>
            <person name="Kvist S."/>
            <person name="Moncalvo J.-M."/>
        </authorList>
    </citation>
    <scope>NUCLEOTIDE SEQUENCE [LARGE SCALE GENOMIC DNA]</scope>
    <source>
        <strain evidence="19">COL-18-3</strain>
    </source>
</reference>
<gene>
    <name evidence="18" type="ORF">AX774_g8221</name>
</gene>
<accession>A0A1R1PBS4</accession>
<evidence type="ECO:0000256" key="14">
    <source>
        <dbReference type="RuleBase" id="RU003901"/>
    </source>
</evidence>
<keyword evidence="7" id="KW-0378">Hydrolase</keyword>
<keyword evidence="10" id="KW-0460">Magnesium</keyword>
<evidence type="ECO:0000256" key="5">
    <source>
        <dbReference type="ARBA" id="ARBA00022552"/>
    </source>
</evidence>
<evidence type="ECO:0000256" key="8">
    <source>
        <dbReference type="ARBA" id="ARBA00022835"/>
    </source>
</evidence>
<sequence>MDIQVIQAGSRGRYSEFLEWKCVKNIIITQTVLEALAQRDRRKTISRLNRLCEDSEKCAVTFSNLIFYPTRVEKSEISSVNSVERDRASILRFAVWLYQHLEGKIKICVLTTKSWDVDLVPIQGVELMEISEFVKTYIKDKIKEFEVLKEATERSELDITDKTAEEYAKHRLIKDGDIGYEQHLSFDEIQEGLRNKELVQGVVKKIVRKNKRQTGFIERIGVDKHDIIIEGIVNINRAIVGDTVVVKIIGNEEESKEDEDRERILEAEGDGDEDQDEDQDLGEWMEFADDLDDEGDSGKSIEKDKGGEQLLSLKNNPQAQETVRGRVVGIVKREWRPTVAMVQEDDTKGSFHLAVPVNENIPKIRISCSNVDEIIGNRIVVVIDKWAIHSQYPDGHIISKLGKAGEVNTEIDTLLIEHGIAASQQDLAFPQVVMDDLPKSWDAVAEKDRRDIRDRVVFSIDPIGSQDIDDALSIEKTKTGYELGVHIADASYFVKPGNKIDEEAKKRTSTIYLPDRRFNMIPELLSEQLCSLRGGKDRYAVSVLWNLDNKYQVKDIWFGRTLINSKCEMSYEFAQSLLDENEAYQKELMNNSDSAKDTTLQYITVANVSKDMVSVLKSRVEMLTALMRHFRGIRLNNGGLQLESVEVKFKYKQNQIYEIEPKKKLEIHSVIEEAMIMANVAVAERIFQHFNKTSLLRSHGFPTQERFDTLKLMAESVGIGIDTESNLKLAGSLARAEKIARDKLHDGSVAKLLKSITVLAMQEAKYVCSGNDQQFVSGNKGGEYYHYGLAVPIYTHFTSPIRRYSDIIVHRQLLEAVKYGSNDVNSGGYSKLLYDHNYITKITDLLNSKTKAYKIIQRESTGLFQTIFLTQLLLLRQQIKPNTVSNSDTFEGNEGGNEFLSFDGMISGIKENRVNVYISTLGLTGTVYIKRKDPFSDYGIPLSVFTRDLAHCNTMIFGCKMLELDTNHIKLQLPSSITSNIINNDNSRDDDGGGGGSGSVGSNGVQSRVNLEQYANKIFTMSVFEHVKVIVKSRKSKYRLPQVYFMLVYKSKEVFDSKQRKNTRILPLGVGRYNDEEKVKTAINALNTQFMDLKVSNSEKIVGNFGSCSGTDYGIGELIKKDFGNTENNNAGKYNSRSISSFILFKLDRFVVPVATVAAAAFLVKFIMYSITVPISDMDPENNIPCTDESKYAQFATVIAIVMK</sequence>
<name>A0A1R1PBS4_ZANCU</name>
<comment type="similarity">
    <text evidence="3 14">Belongs to the RNR ribonuclease family.</text>
</comment>
<dbReference type="InterPro" id="IPR050180">
    <property type="entry name" value="RNR_Ribonuclease"/>
</dbReference>
<dbReference type="PANTHER" id="PTHR23355">
    <property type="entry name" value="RIBONUCLEASE"/>
    <property type="match status" value="1"/>
</dbReference>
<keyword evidence="12" id="KW-0539">Nucleus</keyword>
<dbReference type="PANTHER" id="PTHR23355:SF30">
    <property type="entry name" value="DIS3-LIKE EXONUCLEASE 1"/>
    <property type="match status" value="1"/>
</dbReference>
<keyword evidence="6" id="KW-0540">Nuclease</keyword>
<comment type="caution">
    <text evidence="18">The sequence shown here is derived from an EMBL/GenBank/DDBJ whole genome shotgun (WGS) entry which is preliminary data.</text>
</comment>
<evidence type="ECO:0000256" key="2">
    <source>
        <dbReference type="ARBA" id="ARBA00004123"/>
    </source>
</evidence>
<evidence type="ECO:0000256" key="13">
    <source>
        <dbReference type="ARBA" id="ARBA00077930"/>
    </source>
</evidence>
<organism evidence="18 19">
    <name type="scientific">Zancudomyces culisetae</name>
    <name type="common">Gut fungus</name>
    <name type="synonym">Smittium culisetae</name>
    <dbReference type="NCBI Taxonomy" id="1213189"/>
    <lineage>
        <taxon>Eukaryota</taxon>
        <taxon>Fungi</taxon>
        <taxon>Fungi incertae sedis</taxon>
        <taxon>Zoopagomycota</taxon>
        <taxon>Kickxellomycotina</taxon>
        <taxon>Harpellomycetes</taxon>
        <taxon>Harpellales</taxon>
        <taxon>Legeriomycetaceae</taxon>
        <taxon>Zancudomyces</taxon>
    </lineage>
</organism>